<dbReference type="Gene3D" id="3.30.1120.10">
    <property type="match status" value="1"/>
</dbReference>
<feature type="chain" id="PRO_5008676549" evidence="3">
    <location>
        <begin position="28"/>
        <end position="600"/>
    </location>
</feature>
<keyword evidence="5" id="KW-0378">Hydrolase</keyword>
<protein>
    <submittedName>
        <fullName evidence="5">Arylsulfatase</fullName>
        <ecNumber evidence="5">3.1.6.1</ecNumber>
    </submittedName>
</protein>
<sequence length="600" mass="69047">MNKERKYRVFSSLLMSFTLMYAHTSLAQEKQPNVLIITADDMGFSDVGAFGSEIQTPTIDSIANEGLRFNNYYTNPLCTPTRTSLMSGVDHHRAGAGTMGLFTAPNQKGKPGYEGFLREEFVTLGDLMKEAGYTTFVSGKWDLGRFPNLIPRARGFDRDFVMLDDHGSHYSMLAMWEEAPKLQFTEDGKYLKELPDNYYSSKTYTDKMLSFMKDNKAKDDKPFFAFLSYQAPHDPLHVDEPWRSMYQGQYDKGWSAVRLARYNKQKELGIIPEFTELAERYWFVPDSEMLAPIVRAALGREMELYAGLMTNMDHHLNRVIQYLKDSGEYDNTMILFFGDNGPEGNGTFDRITTFGTKNYIFKARNWSDQGDIRLQGTENNYTELDPGWAQVSAAPFFGHKDFALEGGIRNALIVKPAKDSPHKPGSIRNDFMHVQDIFLTLAEMTNQDFPNGYTQAKSWLEMLNDPEATVRTGEDWFGWESGNSRALRRGEWKISNNIKPWGNEQWQLYNIEKDLSERYDLADKHPEILNELVSIYENEYVPKNNVILGSRNFHESDWWDGPLRFEEGNDEGSEYPPGLYKKGWTPPQDMMAEPKQVEEE</sequence>
<dbReference type="Pfam" id="PF00884">
    <property type="entry name" value="Sulfatase"/>
    <property type="match status" value="1"/>
</dbReference>
<keyword evidence="3" id="KW-0732">Signal</keyword>
<dbReference type="CDD" id="cd16025">
    <property type="entry name" value="PAS_like"/>
    <property type="match status" value="1"/>
</dbReference>
<dbReference type="EC" id="3.1.6.1" evidence="5"/>
<accession>A0A1C3JEA1</accession>
<dbReference type="AlphaFoldDB" id="A0A1C3JEA1"/>
<evidence type="ECO:0000313" key="6">
    <source>
        <dbReference type="Proteomes" id="UP000092819"/>
    </source>
</evidence>
<feature type="domain" description="Sulfatase N-terminal" evidence="4">
    <location>
        <begin position="32"/>
        <end position="445"/>
    </location>
</feature>
<dbReference type="Gene3D" id="3.40.720.10">
    <property type="entry name" value="Alkaline Phosphatase, subunit A"/>
    <property type="match status" value="1"/>
</dbReference>
<dbReference type="PANTHER" id="PTHR42693:SF33">
    <property type="entry name" value="ARYLSULFATASE"/>
    <property type="match status" value="1"/>
</dbReference>
<dbReference type="InterPro" id="IPR050738">
    <property type="entry name" value="Sulfatase"/>
</dbReference>
<feature type="region of interest" description="Disordered" evidence="2">
    <location>
        <begin position="566"/>
        <end position="600"/>
    </location>
</feature>
<keyword evidence="6" id="KW-1185">Reference proteome</keyword>
<reference evidence="6" key="1">
    <citation type="submission" date="2016-06" db="EMBL/GenBank/DDBJ databases">
        <authorList>
            <person name="Rodrigo-Torres L."/>
            <person name="Arahal D.R."/>
        </authorList>
    </citation>
    <scope>NUCLEOTIDE SEQUENCE [LARGE SCALE GENOMIC DNA]</scope>
    <source>
        <strain evidence="6">CECT 7224</strain>
    </source>
</reference>
<proteinExistence type="inferred from homology"/>
<dbReference type="RefSeq" id="WP_083994308.1">
    <property type="nucleotide sequence ID" value="NZ_AP025464.1"/>
</dbReference>
<dbReference type="Proteomes" id="UP000092819">
    <property type="component" value="Unassembled WGS sequence"/>
</dbReference>
<organism evidence="5 6">
    <name type="scientific">Vibrio celticus</name>
    <dbReference type="NCBI Taxonomy" id="446372"/>
    <lineage>
        <taxon>Bacteria</taxon>
        <taxon>Pseudomonadati</taxon>
        <taxon>Pseudomonadota</taxon>
        <taxon>Gammaproteobacteria</taxon>
        <taxon>Vibrionales</taxon>
        <taxon>Vibrionaceae</taxon>
        <taxon>Vibrio</taxon>
    </lineage>
</organism>
<evidence type="ECO:0000256" key="3">
    <source>
        <dbReference type="SAM" id="SignalP"/>
    </source>
</evidence>
<dbReference type="EMBL" id="FLQZ01000042">
    <property type="protein sequence ID" value="SBT13414.1"/>
    <property type="molecule type" value="Genomic_DNA"/>
</dbReference>
<name>A0A1C3JEA1_9VIBR</name>
<dbReference type="InterPro" id="IPR000917">
    <property type="entry name" value="Sulfatase_N"/>
</dbReference>
<evidence type="ECO:0000256" key="2">
    <source>
        <dbReference type="SAM" id="MobiDB-lite"/>
    </source>
</evidence>
<gene>
    <name evidence="5" type="primary">atsA_8</name>
    <name evidence="5" type="ORF">VCE7224_02163</name>
</gene>
<comment type="similarity">
    <text evidence="1">Belongs to the sulfatase family.</text>
</comment>
<dbReference type="PANTHER" id="PTHR42693">
    <property type="entry name" value="ARYLSULFATASE FAMILY MEMBER"/>
    <property type="match status" value="1"/>
</dbReference>
<evidence type="ECO:0000259" key="4">
    <source>
        <dbReference type="Pfam" id="PF00884"/>
    </source>
</evidence>
<feature type="signal peptide" evidence="3">
    <location>
        <begin position="1"/>
        <end position="27"/>
    </location>
</feature>
<dbReference type="SUPFAM" id="SSF53649">
    <property type="entry name" value="Alkaline phosphatase-like"/>
    <property type="match status" value="1"/>
</dbReference>
<evidence type="ECO:0000256" key="1">
    <source>
        <dbReference type="ARBA" id="ARBA00008779"/>
    </source>
</evidence>
<evidence type="ECO:0000313" key="5">
    <source>
        <dbReference type="EMBL" id="SBT13414.1"/>
    </source>
</evidence>
<dbReference type="GO" id="GO:0004065">
    <property type="term" value="F:arylsulfatase activity"/>
    <property type="evidence" value="ECO:0007669"/>
    <property type="project" value="UniProtKB-EC"/>
</dbReference>
<dbReference type="InterPro" id="IPR017850">
    <property type="entry name" value="Alkaline_phosphatase_core_sf"/>
</dbReference>